<evidence type="ECO:0000313" key="1">
    <source>
        <dbReference type="EMBL" id="MCE5167280.1"/>
    </source>
</evidence>
<comment type="caution">
    <text evidence="1">The sequence shown here is derived from an EMBL/GenBank/DDBJ whole genome shotgun (WGS) entry which is preliminary data.</text>
</comment>
<dbReference type="EMBL" id="JACEIK010072326">
    <property type="protein sequence ID" value="MCE5167280.1"/>
    <property type="molecule type" value="Genomic_DNA"/>
</dbReference>
<keyword evidence="2" id="KW-1185">Reference proteome</keyword>
<feature type="non-terminal residue" evidence="1">
    <location>
        <position position="100"/>
    </location>
</feature>
<organism evidence="1 2">
    <name type="scientific">Datura stramonium</name>
    <name type="common">Jimsonweed</name>
    <name type="synonym">Common thornapple</name>
    <dbReference type="NCBI Taxonomy" id="4076"/>
    <lineage>
        <taxon>Eukaryota</taxon>
        <taxon>Viridiplantae</taxon>
        <taxon>Streptophyta</taxon>
        <taxon>Embryophyta</taxon>
        <taxon>Tracheophyta</taxon>
        <taxon>Spermatophyta</taxon>
        <taxon>Magnoliopsida</taxon>
        <taxon>eudicotyledons</taxon>
        <taxon>Gunneridae</taxon>
        <taxon>Pentapetalae</taxon>
        <taxon>asterids</taxon>
        <taxon>lamiids</taxon>
        <taxon>Solanales</taxon>
        <taxon>Solanaceae</taxon>
        <taxon>Solanoideae</taxon>
        <taxon>Datureae</taxon>
        <taxon>Datura</taxon>
    </lineage>
</organism>
<name>A0ABS8Y9T8_DATST</name>
<reference evidence="1 2" key="1">
    <citation type="journal article" date="2021" name="BMC Genomics">
        <title>Datura genome reveals duplications of psychoactive alkaloid biosynthetic genes and high mutation rate following tissue culture.</title>
        <authorList>
            <person name="Rajewski A."/>
            <person name="Carter-House D."/>
            <person name="Stajich J."/>
            <person name="Litt A."/>
        </authorList>
    </citation>
    <scope>NUCLEOTIDE SEQUENCE [LARGE SCALE GENOMIC DNA]</scope>
    <source>
        <strain evidence="1">AR-01</strain>
    </source>
</reference>
<sequence length="100" mass="11691">MTRTKATTVRDGPLRDGATAAAALSPFPASQLLQIWVRSATRRRQRLNDAFPGWRWSRDLDRSNNDGCFWICCSGRQIWFTQRRRYYAAAFSNRRLFLFS</sequence>
<accession>A0ABS8Y9T8</accession>
<gene>
    <name evidence="1" type="ORF">HAX54_046106</name>
</gene>
<dbReference type="Proteomes" id="UP000823775">
    <property type="component" value="Unassembled WGS sequence"/>
</dbReference>
<proteinExistence type="predicted"/>
<evidence type="ECO:0000313" key="2">
    <source>
        <dbReference type="Proteomes" id="UP000823775"/>
    </source>
</evidence>
<protein>
    <submittedName>
        <fullName evidence="1">Uncharacterized protein</fullName>
    </submittedName>
</protein>